<feature type="transmembrane region" description="Helical" evidence="1">
    <location>
        <begin position="6"/>
        <end position="23"/>
    </location>
</feature>
<feature type="transmembrane region" description="Helical" evidence="1">
    <location>
        <begin position="218"/>
        <end position="241"/>
    </location>
</feature>
<dbReference type="PANTHER" id="PTHR39470:SF1">
    <property type="entry name" value="CHORISMATE SYNTHASE PROTEIN"/>
    <property type="match status" value="1"/>
</dbReference>
<feature type="transmembrane region" description="Helical" evidence="1">
    <location>
        <begin position="178"/>
        <end position="198"/>
    </location>
</feature>
<dbReference type="HOGENOM" id="CLU_065849_0_0_1"/>
<gene>
    <name evidence="2" type="ORF">PAXINDRAFT_77929</name>
</gene>
<sequence>MSFTSPNSILFTGLSLAATWLYVSRGPQHGQKSIFSRVLAAAVILHTLHVLCRLALFRPPNLFSRLNIPINAPVDYIRSLLLMEAGYDARAHGQLGAVVVPPEIPRDIELLLTRLGVHGSRTSFARFGQGAMQTCQYCSSAADYALFTLSGILLEYLHAATLLLLLTTSVNGRQRLRTITLGALTSAFLAEVYAFISASNLPLAQDAKTALMWHDHLFLMRNVLLLFLPIIAQALPAIYAAGPASISLAPALGRLERALPRAHLLKYTRQAILRRPDTRERALRFWAKDAAEGEAARSDVTVQMTAFKLGLGFREPAEAEKDNTREGFLRVNVRTALQSLQVLFTTPPN</sequence>
<keyword evidence="1" id="KW-0472">Membrane</keyword>
<keyword evidence="3" id="KW-1185">Reference proteome</keyword>
<keyword evidence="1" id="KW-1133">Transmembrane helix</keyword>
<evidence type="ECO:0000313" key="3">
    <source>
        <dbReference type="Proteomes" id="UP000053647"/>
    </source>
</evidence>
<evidence type="ECO:0000313" key="2">
    <source>
        <dbReference type="EMBL" id="KIJ15087.1"/>
    </source>
</evidence>
<keyword evidence="1" id="KW-0812">Transmembrane</keyword>
<proteinExistence type="predicted"/>
<evidence type="ECO:0000256" key="1">
    <source>
        <dbReference type="SAM" id="Phobius"/>
    </source>
</evidence>
<protein>
    <submittedName>
        <fullName evidence="2">Uncharacterized protein</fullName>
    </submittedName>
</protein>
<feature type="transmembrane region" description="Helical" evidence="1">
    <location>
        <begin position="144"/>
        <end position="166"/>
    </location>
</feature>
<dbReference type="Proteomes" id="UP000053647">
    <property type="component" value="Unassembled WGS sequence"/>
</dbReference>
<dbReference type="PANTHER" id="PTHR39470">
    <property type="entry name" value="CHROMOSOME 10, WHOLE GENOME SHOTGUN SEQUENCE"/>
    <property type="match status" value="1"/>
</dbReference>
<dbReference type="EMBL" id="KN819338">
    <property type="protein sequence ID" value="KIJ15087.1"/>
    <property type="molecule type" value="Genomic_DNA"/>
</dbReference>
<dbReference type="OrthoDB" id="4218123at2759"/>
<reference evidence="2 3" key="1">
    <citation type="submission" date="2014-06" db="EMBL/GenBank/DDBJ databases">
        <authorList>
            <consortium name="DOE Joint Genome Institute"/>
            <person name="Kuo A."/>
            <person name="Kohler A."/>
            <person name="Nagy L.G."/>
            <person name="Floudas D."/>
            <person name="Copeland A."/>
            <person name="Barry K.W."/>
            <person name="Cichocki N."/>
            <person name="Veneault-Fourrey C."/>
            <person name="LaButti K."/>
            <person name="Lindquist E.A."/>
            <person name="Lipzen A."/>
            <person name="Lundell T."/>
            <person name="Morin E."/>
            <person name="Murat C."/>
            <person name="Sun H."/>
            <person name="Tunlid A."/>
            <person name="Henrissat B."/>
            <person name="Grigoriev I.V."/>
            <person name="Hibbett D.S."/>
            <person name="Martin F."/>
            <person name="Nordberg H.P."/>
            <person name="Cantor M.N."/>
            <person name="Hua S.X."/>
        </authorList>
    </citation>
    <scope>NUCLEOTIDE SEQUENCE [LARGE SCALE GENOMIC DNA]</scope>
    <source>
        <strain evidence="2 3">ATCC 200175</strain>
    </source>
</reference>
<reference evidence="3" key="2">
    <citation type="submission" date="2015-01" db="EMBL/GenBank/DDBJ databases">
        <title>Evolutionary Origins and Diversification of the Mycorrhizal Mutualists.</title>
        <authorList>
            <consortium name="DOE Joint Genome Institute"/>
            <consortium name="Mycorrhizal Genomics Consortium"/>
            <person name="Kohler A."/>
            <person name="Kuo A."/>
            <person name="Nagy L.G."/>
            <person name="Floudas D."/>
            <person name="Copeland A."/>
            <person name="Barry K.W."/>
            <person name="Cichocki N."/>
            <person name="Veneault-Fourrey C."/>
            <person name="LaButti K."/>
            <person name="Lindquist E.A."/>
            <person name="Lipzen A."/>
            <person name="Lundell T."/>
            <person name="Morin E."/>
            <person name="Murat C."/>
            <person name="Riley R."/>
            <person name="Ohm R."/>
            <person name="Sun H."/>
            <person name="Tunlid A."/>
            <person name="Henrissat B."/>
            <person name="Grigoriev I.V."/>
            <person name="Hibbett D.S."/>
            <person name="Martin F."/>
        </authorList>
    </citation>
    <scope>NUCLEOTIDE SEQUENCE [LARGE SCALE GENOMIC DNA]</scope>
    <source>
        <strain evidence="3">ATCC 200175</strain>
    </source>
</reference>
<name>A0A0C9U6P7_PAXIN</name>
<dbReference type="AlphaFoldDB" id="A0A0C9U6P7"/>
<organism evidence="2 3">
    <name type="scientific">Paxillus involutus ATCC 200175</name>
    <dbReference type="NCBI Taxonomy" id="664439"/>
    <lineage>
        <taxon>Eukaryota</taxon>
        <taxon>Fungi</taxon>
        <taxon>Dikarya</taxon>
        <taxon>Basidiomycota</taxon>
        <taxon>Agaricomycotina</taxon>
        <taxon>Agaricomycetes</taxon>
        <taxon>Agaricomycetidae</taxon>
        <taxon>Boletales</taxon>
        <taxon>Paxilineae</taxon>
        <taxon>Paxillaceae</taxon>
        <taxon>Paxillus</taxon>
    </lineage>
</organism>
<accession>A0A0C9U6P7</accession>
<feature type="transmembrane region" description="Helical" evidence="1">
    <location>
        <begin position="35"/>
        <end position="56"/>
    </location>
</feature>